<proteinExistence type="predicted"/>
<reference evidence="2 3" key="1">
    <citation type="journal article" date="2013" name="PLoS ONE">
        <title>Assembly-driven community genomics of a hypersaline microbial ecosystem.</title>
        <authorList>
            <person name="Podell S."/>
            <person name="Ugalde J.A."/>
            <person name="Narasingarao P."/>
            <person name="Banfield J.F."/>
            <person name="Heidelberg K.B."/>
            <person name="Allen E.E."/>
        </authorList>
    </citation>
    <scope>NUCLEOTIDE SEQUENCE [LARGE SCALE GENOMIC DNA]</scope>
    <source>
        <strain evidence="3">J07HQW1</strain>
    </source>
</reference>
<keyword evidence="1" id="KW-0472">Membrane</keyword>
<protein>
    <submittedName>
        <fullName evidence="2">Uncharacterized protein</fullName>
    </submittedName>
</protein>
<keyword evidence="1" id="KW-1133">Transmembrane helix</keyword>
<organism evidence="2 3">
    <name type="scientific">Haloquadratum walsbyi J07HQW1</name>
    <dbReference type="NCBI Taxonomy" id="1238424"/>
    <lineage>
        <taxon>Archaea</taxon>
        <taxon>Methanobacteriati</taxon>
        <taxon>Methanobacteriota</taxon>
        <taxon>Stenosarchaea group</taxon>
        <taxon>Halobacteria</taxon>
        <taxon>Halobacteriales</taxon>
        <taxon>Haloferacaceae</taxon>
        <taxon>Haloquadratum</taxon>
    </lineage>
</organism>
<evidence type="ECO:0000313" key="3">
    <source>
        <dbReference type="Proteomes" id="UP000030649"/>
    </source>
</evidence>
<dbReference type="AlphaFoldDB" id="U1N179"/>
<accession>U1N179</accession>
<dbReference type="EMBL" id="KE356560">
    <property type="protein sequence ID" value="ERG90220.1"/>
    <property type="molecule type" value="Genomic_DNA"/>
</dbReference>
<dbReference type="HOGENOM" id="CLU_219588_0_0_2"/>
<dbReference type="Proteomes" id="UP000030649">
    <property type="component" value="Unassembled WGS sequence"/>
</dbReference>
<keyword evidence="1" id="KW-0812">Transmembrane</keyword>
<evidence type="ECO:0000313" key="2">
    <source>
        <dbReference type="EMBL" id="ERG90220.1"/>
    </source>
</evidence>
<gene>
    <name evidence="2" type="ORF">J07HQW1_00238</name>
</gene>
<sequence>MPENDISKEGLIKKYIFYTALVIILGGIIVFAPELIG</sequence>
<feature type="transmembrane region" description="Helical" evidence="1">
    <location>
        <begin position="15"/>
        <end position="36"/>
    </location>
</feature>
<name>U1N179_9EURY</name>
<evidence type="ECO:0000256" key="1">
    <source>
        <dbReference type="SAM" id="Phobius"/>
    </source>
</evidence>